<comment type="subcellular location">
    <subcellularLocation>
        <location evidence="1">Secreted</location>
    </subcellularLocation>
</comment>
<feature type="domain" description="C-type lectin" evidence="9">
    <location>
        <begin position="192"/>
        <end position="350"/>
    </location>
</feature>
<evidence type="ECO:0000256" key="8">
    <source>
        <dbReference type="SAM" id="Phobius"/>
    </source>
</evidence>
<dbReference type="PROSITE" id="PS50041">
    <property type="entry name" value="C_TYPE_LECTIN_2"/>
    <property type="match status" value="2"/>
</dbReference>
<keyword evidence="6" id="KW-0106">Calcium</keyword>
<dbReference type="FunFam" id="3.10.100.10:FF:000015">
    <property type="entry name" value="C-type lectin Cal"/>
    <property type="match status" value="1"/>
</dbReference>
<dbReference type="InterPro" id="IPR001304">
    <property type="entry name" value="C-type_lectin-like"/>
</dbReference>
<dbReference type="Gene3D" id="3.10.100.10">
    <property type="entry name" value="Mannose-Binding Protein A, subunit A"/>
    <property type="match status" value="2"/>
</dbReference>
<dbReference type="Proteomes" id="UP000018936">
    <property type="component" value="Unassembled WGS sequence"/>
</dbReference>
<dbReference type="GO" id="GO:0046872">
    <property type="term" value="F:metal ion binding"/>
    <property type="evidence" value="ECO:0007669"/>
    <property type="project" value="UniProtKB-KW"/>
</dbReference>
<keyword evidence="8" id="KW-0472">Membrane</keyword>
<reference evidence="10 11" key="1">
    <citation type="journal article" date="2013" name="Proc. Natl. Acad. Sci. U.S.A.">
        <title>The king cobra genome reveals dynamic gene evolution and adaptation in the snake venom system.</title>
        <authorList>
            <person name="Vonk F.J."/>
            <person name="Casewell N.R."/>
            <person name="Henkel C.V."/>
            <person name="Heimberg A.M."/>
            <person name="Jansen H.J."/>
            <person name="McCleary R.J."/>
            <person name="Kerkkamp H.M."/>
            <person name="Vos R.A."/>
            <person name="Guerreiro I."/>
            <person name="Calvete J.J."/>
            <person name="Wuster W."/>
            <person name="Woods A.E."/>
            <person name="Logan J.M."/>
            <person name="Harrison R.A."/>
            <person name="Castoe T.A."/>
            <person name="de Koning A.P."/>
            <person name="Pollock D.D."/>
            <person name="Yandell M."/>
            <person name="Calderon D."/>
            <person name="Renjifo C."/>
            <person name="Currier R.B."/>
            <person name="Salgado D."/>
            <person name="Pla D."/>
            <person name="Sanz L."/>
            <person name="Hyder A.S."/>
            <person name="Ribeiro J.M."/>
            <person name="Arntzen J.W."/>
            <person name="van den Thillart G.E."/>
            <person name="Boetzer M."/>
            <person name="Pirovano W."/>
            <person name="Dirks R.P."/>
            <person name="Spaink H.P."/>
            <person name="Duboule D."/>
            <person name="McGlinn E."/>
            <person name="Kini R.M."/>
            <person name="Richardson M.K."/>
        </authorList>
    </citation>
    <scope>NUCLEOTIDE SEQUENCE</scope>
    <source>
        <tissue evidence="10">Blood</tissue>
    </source>
</reference>
<dbReference type="OrthoDB" id="6133475at2759"/>
<keyword evidence="8" id="KW-1133">Transmembrane helix</keyword>
<dbReference type="InterPro" id="IPR016186">
    <property type="entry name" value="C-type_lectin-like/link_sf"/>
</dbReference>
<evidence type="ECO:0000313" key="11">
    <source>
        <dbReference type="Proteomes" id="UP000018936"/>
    </source>
</evidence>
<keyword evidence="7" id="KW-1015">Disulfide bond</keyword>
<dbReference type="GO" id="GO:0030246">
    <property type="term" value="F:carbohydrate binding"/>
    <property type="evidence" value="ECO:0007669"/>
    <property type="project" value="UniProtKB-KW"/>
</dbReference>
<evidence type="ECO:0000259" key="9">
    <source>
        <dbReference type="PROSITE" id="PS50041"/>
    </source>
</evidence>
<keyword evidence="11" id="KW-1185">Reference proteome</keyword>
<evidence type="ECO:0000256" key="7">
    <source>
        <dbReference type="ARBA" id="ARBA00023157"/>
    </source>
</evidence>
<name>V8NFT1_OPHHA</name>
<dbReference type="PROSITE" id="PS00615">
    <property type="entry name" value="C_TYPE_LECTIN_1"/>
    <property type="match status" value="1"/>
</dbReference>
<accession>V8NFT1</accession>
<dbReference type="SMART" id="SM00034">
    <property type="entry name" value="CLECT"/>
    <property type="match status" value="2"/>
</dbReference>
<protein>
    <recommendedName>
        <fullName evidence="9">C-type lectin domain-containing protein</fullName>
    </recommendedName>
</protein>
<gene>
    <name evidence="10" type="ORF">L345_13125</name>
</gene>
<keyword evidence="8" id="KW-0812">Transmembrane</keyword>
<feature type="transmembrane region" description="Helical" evidence="8">
    <location>
        <begin position="44"/>
        <end position="62"/>
    </location>
</feature>
<dbReference type="PANTHER" id="PTHR22803">
    <property type="entry name" value="MANNOSE, PHOSPHOLIPASE, LECTIN RECEPTOR RELATED"/>
    <property type="match status" value="1"/>
</dbReference>
<evidence type="ECO:0000313" key="10">
    <source>
        <dbReference type="EMBL" id="ETE61129.1"/>
    </source>
</evidence>
<evidence type="ECO:0000256" key="2">
    <source>
        <dbReference type="ARBA" id="ARBA00006250"/>
    </source>
</evidence>
<dbReference type="SUPFAM" id="SSF56436">
    <property type="entry name" value="C-type lectin-like"/>
    <property type="match status" value="3"/>
</dbReference>
<evidence type="ECO:0000256" key="3">
    <source>
        <dbReference type="ARBA" id="ARBA00022525"/>
    </source>
</evidence>
<dbReference type="InterPro" id="IPR016187">
    <property type="entry name" value="CTDL_fold"/>
</dbReference>
<dbReference type="InterPro" id="IPR018378">
    <property type="entry name" value="C-type_lectin_CS"/>
</dbReference>
<evidence type="ECO:0000256" key="4">
    <source>
        <dbReference type="ARBA" id="ARBA00022723"/>
    </source>
</evidence>
<keyword evidence="4" id="KW-0479">Metal-binding</keyword>
<comment type="similarity">
    <text evidence="2">Belongs to the true venom lectin family.</text>
</comment>
<evidence type="ECO:0000256" key="6">
    <source>
        <dbReference type="ARBA" id="ARBA00022837"/>
    </source>
</evidence>
<dbReference type="InterPro" id="IPR050111">
    <property type="entry name" value="C-type_lectin/snaclec_domain"/>
</dbReference>
<keyword evidence="3" id="KW-0964">Secreted</keyword>
<sequence length="353" mass="41502">MSPWVVYNCCSESKRAFERDSAQLPNTSAHPGEEHRKVNQKMALLTYFSFSLLGIFFAGPFLQAEADTCAREWLQNQGNCYAYFDQKLTWHEAEIECQSYGRGAHLASILTKAETLLVAEHISTYQQELSNVWIGLHDVRQTGKWRWADESTYNYKSWMNYQPDNYDKNEHCVELRRSTVEADTCSREWLQNQGNCYAYFDQKLTWHEAEALNNGMTFSATLCVFGIFFTSPFLQVEADTCAREWLQNQGNCYAYFDQQLTWHEAETLLVAEHVSTYQREFSNVWIGLHDVRQTGKWRWADESTYNYKSWMNYQPDNYGNNEHCVELRRSTGFKQWNDIQCNARNAYICKHEL</sequence>
<dbReference type="GO" id="GO:0005576">
    <property type="term" value="C:extracellular region"/>
    <property type="evidence" value="ECO:0007669"/>
    <property type="project" value="UniProtKB-SubCell"/>
</dbReference>
<dbReference type="EMBL" id="AZIM01004158">
    <property type="protein sequence ID" value="ETE61129.1"/>
    <property type="molecule type" value="Genomic_DNA"/>
</dbReference>
<evidence type="ECO:0000256" key="1">
    <source>
        <dbReference type="ARBA" id="ARBA00004613"/>
    </source>
</evidence>
<feature type="domain" description="C-type lectin" evidence="9">
    <location>
        <begin position="76"/>
        <end position="188"/>
    </location>
</feature>
<feature type="non-terminal residue" evidence="10">
    <location>
        <position position="1"/>
    </location>
</feature>
<dbReference type="Pfam" id="PF00059">
    <property type="entry name" value="Lectin_C"/>
    <property type="match status" value="2"/>
</dbReference>
<organism evidence="10 11">
    <name type="scientific">Ophiophagus hannah</name>
    <name type="common">King cobra</name>
    <name type="synonym">Naja hannah</name>
    <dbReference type="NCBI Taxonomy" id="8665"/>
    <lineage>
        <taxon>Eukaryota</taxon>
        <taxon>Metazoa</taxon>
        <taxon>Chordata</taxon>
        <taxon>Craniata</taxon>
        <taxon>Vertebrata</taxon>
        <taxon>Euteleostomi</taxon>
        <taxon>Lepidosauria</taxon>
        <taxon>Squamata</taxon>
        <taxon>Bifurcata</taxon>
        <taxon>Unidentata</taxon>
        <taxon>Episquamata</taxon>
        <taxon>Toxicofera</taxon>
        <taxon>Serpentes</taxon>
        <taxon>Colubroidea</taxon>
        <taxon>Elapidae</taxon>
        <taxon>Elapinae</taxon>
        <taxon>Ophiophagus</taxon>
    </lineage>
</organism>
<dbReference type="AlphaFoldDB" id="V8NFT1"/>
<keyword evidence="5" id="KW-0430">Lectin</keyword>
<comment type="caution">
    <text evidence="10">The sequence shown here is derived from an EMBL/GenBank/DDBJ whole genome shotgun (WGS) entry which is preliminary data.</text>
</comment>
<evidence type="ECO:0000256" key="5">
    <source>
        <dbReference type="ARBA" id="ARBA00022734"/>
    </source>
</evidence>
<proteinExistence type="inferred from homology"/>